<keyword evidence="2" id="KW-0804">Transcription</keyword>
<dbReference type="InterPro" id="IPR041916">
    <property type="entry name" value="Anti_sigma_zinc_sf"/>
</dbReference>
<evidence type="ECO:0000256" key="2">
    <source>
        <dbReference type="ARBA" id="ARBA00023163"/>
    </source>
</evidence>
<feature type="region of interest" description="Disordered" evidence="3">
    <location>
        <begin position="51"/>
        <end position="75"/>
    </location>
</feature>
<organism evidence="5 6">
    <name type="scientific">Streptomyces spongiicola</name>
    <dbReference type="NCBI Taxonomy" id="1690221"/>
    <lineage>
        <taxon>Bacteria</taxon>
        <taxon>Bacillati</taxon>
        <taxon>Actinomycetota</taxon>
        <taxon>Actinomycetes</taxon>
        <taxon>Kitasatosporales</taxon>
        <taxon>Streptomycetaceae</taxon>
        <taxon>Streptomyces</taxon>
    </lineage>
</organism>
<feature type="region of interest" description="Disordered" evidence="3">
    <location>
        <begin position="129"/>
        <end position="170"/>
    </location>
</feature>
<evidence type="ECO:0000313" key="6">
    <source>
        <dbReference type="Proteomes" id="UP000245051"/>
    </source>
</evidence>
<accession>A0ABM6VEF8</accession>
<keyword evidence="1" id="KW-0805">Transcription regulation</keyword>
<gene>
    <name evidence="5" type="ORF">DDQ41_29290</name>
</gene>
<evidence type="ECO:0000313" key="5">
    <source>
        <dbReference type="EMBL" id="AWK12335.1"/>
    </source>
</evidence>
<evidence type="ECO:0000256" key="1">
    <source>
        <dbReference type="ARBA" id="ARBA00023015"/>
    </source>
</evidence>
<feature type="compositionally biased region" description="Gly residues" evidence="3">
    <location>
        <begin position="135"/>
        <end position="170"/>
    </location>
</feature>
<dbReference type="EMBL" id="CP029254">
    <property type="protein sequence ID" value="AWK12335.1"/>
    <property type="molecule type" value="Genomic_DNA"/>
</dbReference>
<sequence>MDQSFGSAATNGPYGSYAPWVSSWSTQRSRAVLSGGGGKCDRGVSGAAVARSCGEERQNEWVNGGNSGVRMTGRPAGSPHVEPLLGAYVLGVLVPEEEARVAGHLTHCARCRTEYLGMADAQALRAACAGEDGSDGGPDGTGGTGGTGGIGEPGRTGGIGRTGGTGGIGRTGGTGWFGGLSGFGGFSAFGGFGGADRSCGGGGRTR</sequence>
<keyword evidence="6" id="KW-1185">Reference proteome</keyword>
<reference evidence="5 6" key="1">
    <citation type="submission" date="2018-05" db="EMBL/GenBank/DDBJ databases">
        <title>Complete genome sequence of the Type Strain of Streptomyces spongiicola HNM0071, the producer of staurosporine.</title>
        <authorList>
            <person name="Zhou S."/>
            <person name="Huang X."/>
        </authorList>
    </citation>
    <scope>NUCLEOTIDE SEQUENCE [LARGE SCALE GENOMIC DNA]</scope>
    <source>
        <strain evidence="5 6">HNM0071</strain>
    </source>
</reference>
<evidence type="ECO:0000259" key="4">
    <source>
        <dbReference type="Pfam" id="PF13490"/>
    </source>
</evidence>
<feature type="domain" description="Putative zinc-finger" evidence="4">
    <location>
        <begin position="81"/>
        <end position="112"/>
    </location>
</feature>
<proteinExistence type="predicted"/>
<dbReference type="Gene3D" id="1.10.10.1320">
    <property type="entry name" value="Anti-sigma factor, zinc-finger domain"/>
    <property type="match status" value="1"/>
</dbReference>
<dbReference type="InterPro" id="IPR027383">
    <property type="entry name" value="Znf_put"/>
</dbReference>
<protein>
    <recommendedName>
        <fullName evidence="4">Putative zinc-finger domain-containing protein</fullName>
    </recommendedName>
</protein>
<dbReference type="Pfam" id="PF13490">
    <property type="entry name" value="zf-HC2"/>
    <property type="match status" value="1"/>
</dbReference>
<dbReference type="Proteomes" id="UP000245051">
    <property type="component" value="Chromosome"/>
</dbReference>
<name>A0ABM6VEF8_9ACTN</name>
<evidence type="ECO:0000256" key="3">
    <source>
        <dbReference type="SAM" id="MobiDB-lite"/>
    </source>
</evidence>